<dbReference type="RefSeq" id="WP_027308192.1">
    <property type="nucleotide sequence ID" value="NZ_FQVG01000012.1"/>
</dbReference>
<organism evidence="1 2">
    <name type="scientific">Caloramator proteoclasticus DSM 10124</name>
    <dbReference type="NCBI Taxonomy" id="1121262"/>
    <lineage>
        <taxon>Bacteria</taxon>
        <taxon>Bacillati</taxon>
        <taxon>Bacillota</taxon>
        <taxon>Clostridia</taxon>
        <taxon>Eubacteriales</taxon>
        <taxon>Clostridiaceae</taxon>
        <taxon>Caloramator</taxon>
    </lineage>
</organism>
<protein>
    <submittedName>
        <fullName evidence="1">Uncharacterized protein</fullName>
    </submittedName>
</protein>
<name>A0A1M4VJG1_9CLOT</name>
<gene>
    <name evidence="1" type="ORF">SAMN02746091_00912</name>
</gene>
<dbReference type="AlphaFoldDB" id="A0A1M4VJG1"/>
<evidence type="ECO:0000313" key="1">
    <source>
        <dbReference type="EMBL" id="SHE69003.1"/>
    </source>
</evidence>
<proteinExistence type="predicted"/>
<reference evidence="2" key="1">
    <citation type="submission" date="2016-11" db="EMBL/GenBank/DDBJ databases">
        <authorList>
            <person name="Varghese N."/>
            <person name="Submissions S."/>
        </authorList>
    </citation>
    <scope>NUCLEOTIDE SEQUENCE [LARGE SCALE GENOMIC DNA]</scope>
    <source>
        <strain evidence="2">DSM 10124</strain>
    </source>
</reference>
<accession>A0A1M4VJG1</accession>
<keyword evidence="2" id="KW-1185">Reference proteome</keyword>
<sequence>MIPTVSNVQFSSNLRNLGNASQDFLNLDLILRVTKSLEASIDEFIMTYDPKKYYRGMKGISTKNVGLNINTYA</sequence>
<dbReference type="EMBL" id="FQVG01000012">
    <property type="protein sequence ID" value="SHE69003.1"/>
    <property type="molecule type" value="Genomic_DNA"/>
</dbReference>
<dbReference type="Proteomes" id="UP000184423">
    <property type="component" value="Unassembled WGS sequence"/>
</dbReference>
<evidence type="ECO:0000313" key="2">
    <source>
        <dbReference type="Proteomes" id="UP000184423"/>
    </source>
</evidence>